<reference evidence="2 3" key="1">
    <citation type="submission" date="2020-10" db="EMBL/GenBank/DDBJ databases">
        <title>Complete genome sequence of Thermosphaera aggregans strain 3507.</title>
        <authorList>
            <person name="Zayulina K.S."/>
            <person name="Elcheninov A.G."/>
            <person name="Toshchakov S.V."/>
            <person name="Kublanov I.V."/>
            <person name="Kochetkova T.V."/>
        </authorList>
    </citation>
    <scope>NUCLEOTIDE SEQUENCE [LARGE SCALE GENOMIC DNA]</scope>
    <source>
        <strain evidence="2 3">3507</strain>
    </source>
</reference>
<proteinExistence type="predicted"/>
<dbReference type="OrthoDB" id="377487at2157"/>
<keyword evidence="1" id="KW-1133">Transmembrane helix</keyword>
<dbReference type="GeneID" id="59454924"/>
<evidence type="ECO:0000256" key="1">
    <source>
        <dbReference type="SAM" id="Phobius"/>
    </source>
</evidence>
<organism evidence="2 3">
    <name type="scientific">Thermosphaera chiliense</name>
    <dbReference type="NCBI Taxonomy" id="3402707"/>
    <lineage>
        <taxon>Archaea</taxon>
        <taxon>Thermoproteota</taxon>
        <taxon>Thermoprotei</taxon>
        <taxon>Desulfurococcales</taxon>
        <taxon>Desulfurococcaceae</taxon>
        <taxon>Thermosphaera</taxon>
    </lineage>
</organism>
<dbReference type="Proteomes" id="UP000593766">
    <property type="component" value="Chromosome"/>
</dbReference>
<dbReference type="EMBL" id="CP063144">
    <property type="protein sequence ID" value="QOR94156.1"/>
    <property type="molecule type" value="Genomic_DNA"/>
</dbReference>
<dbReference type="KEGG" id="tcs:IMZ38_05860"/>
<sequence>MEKGLILFFIIALTLIIAQTGYSSTSSSLEIYVEGSPVENSFTGYARVKYAETPANYTLISIYIPFEGQLNIINITSSTGVLISNYQLENNTVSFLALNTSEITIYFIVENVFEEVGIGSYATFIDLTRYSDLSFNLTMNLVGAYNVEPSLSTKYFNGNTLITITQPGYYPVTLYINPETTTVTQPSNNQGRILILGAVTAALAILLVLLFLLRRKK</sequence>
<keyword evidence="1" id="KW-0472">Membrane</keyword>
<dbReference type="AlphaFoldDB" id="A0A7M1UPY2"/>
<feature type="transmembrane region" description="Helical" evidence="1">
    <location>
        <begin position="193"/>
        <end position="213"/>
    </location>
</feature>
<dbReference type="RefSeq" id="WP_193435958.1">
    <property type="nucleotide sequence ID" value="NZ_CP063144.1"/>
</dbReference>
<keyword evidence="1" id="KW-0812">Transmembrane</keyword>
<protein>
    <submittedName>
        <fullName evidence="2">Uncharacterized protein</fullName>
    </submittedName>
</protein>
<gene>
    <name evidence="2" type="ORF">IMZ38_05860</name>
</gene>
<name>A0A7M1UPY2_9CREN</name>
<accession>A0A7M1UPY2</accession>
<evidence type="ECO:0000313" key="3">
    <source>
        <dbReference type="Proteomes" id="UP000593766"/>
    </source>
</evidence>
<keyword evidence="3" id="KW-1185">Reference proteome</keyword>
<evidence type="ECO:0000313" key="2">
    <source>
        <dbReference type="EMBL" id="QOR94156.1"/>
    </source>
</evidence>